<organism evidence="1 2">
    <name type="scientific">Exophiala aquamarina CBS 119918</name>
    <dbReference type="NCBI Taxonomy" id="1182545"/>
    <lineage>
        <taxon>Eukaryota</taxon>
        <taxon>Fungi</taxon>
        <taxon>Dikarya</taxon>
        <taxon>Ascomycota</taxon>
        <taxon>Pezizomycotina</taxon>
        <taxon>Eurotiomycetes</taxon>
        <taxon>Chaetothyriomycetidae</taxon>
        <taxon>Chaetothyriales</taxon>
        <taxon>Herpotrichiellaceae</taxon>
        <taxon>Exophiala</taxon>
    </lineage>
</organism>
<protein>
    <recommendedName>
        <fullName evidence="3">Zn(2)-C6 fungal-type domain-containing protein</fullName>
    </recommendedName>
</protein>
<name>A0A072NXF9_9EURO</name>
<dbReference type="Proteomes" id="UP000027920">
    <property type="component" value="Unassembled WGS sequence"/>
</dbReference>
<reference evidence="1 2" key="1">
    <citation type="submission" date="2013-03" db="EMBL/GenBank/DDBJ databases">
        <title>The Genome Sequence of Exophiala aquamarina CBS 119918.</title>
        <authorList>
            <consortium name="The Broad Institute Genomics Platform"/>
            <person name="Cuomo C."/>
            <person name="de Hoog S."/>
            <person name="Gorbushina A."/>
            <person name="Walker B."/>
            <person name="Young S.K."/>
            <person name="Zeng Q."/>
            <person name="Gargeya S."/>
            <person name="Fitzgerald M."/>
            <person name="Haas B."/>
            <person name="Abouelleil A."/>
            <person name="Allen A.W."/>
            <person name="Alvarado L."/>
            <person name="Arachchi H.M."/>
            <person name="Berlin A.M."/>
            <person name="Chapman S.B."/>
            <person name="Gainer-Dewar J."/>
            <person name="Goldberg J."/>
            <person name="Griggs A."/>
            <person name="Gujja S."/>
            <person name="Hansen M."/>
            <person name="Howarth C."/>
            <person name="Imamovic A."/>
            <person name="Ireland A."/>
            <person name="Larimer J."/>
            <person name="McCowan C."/>
            <person name="Murphy C."/>
            <person name="Pearson M."/>
            <person name="Poon T.W."/>
            <person name="Priest M."/>
            <person name="Roberts A."/>
            <person name="Saif S."/>
            <person name="Shea T."/>
            <person name="Sisk P."/>
            <person name="Sykes S."/>
            <person name="Wortman J."/>
            <person name="Nusbaum C."/>
            <person name="Birren B."/>
        </authorList>
    </citation>
    <scope>NUCLEOTIDE SEQUENCE [LARGE SCALE GENOMIC DNA]</scope>
    <source>
        <strain evidence="1 2">CBS 119918</strain>
    </source>
</reference>
<evidence type="ECO:0008006" key="3">
    <source>
        <dbReference type="Google" id="ProtNLM"/>
    </source>
</evidence>
<comment type="caution">
    <text evidence="1">The sequence shown here is derived from an EMBL/GenBank/DDBJ whole genome shotgun (WGS) entry which is preliminary data.</text>
</comment>
<dbReference type="STRING" id="1182545.A0A072NXF9"/>
<dbReference type="OrthoDB" id="5429770at2759"/>
<gene>
    <name evidence="1" type="ORF">A1O9_11743</name>
</gene>
<dbReference type="VEuPathDB" id="FungiDB:A1O9_11743"/>
<keyword evidence="2" id="KW-1185">Reference proteome</keyword>
<proteinExistence type="predicted"/>
<dbReference type="HOGENOM" id="CLU_045868_0_0_1"/>
<dbReference type="RefSeq" id="XP_013254707.1">
    <property type="nucleotide sequence ID" value="XM_013399253.1"/>
</dbReference>
<dbReference type="PANTHER" id="PTHR38111">
    <property type="entry name" value="ZN(2)-C6 FUNGAL-TYPE DOMAIN-CONTAINING PROTEIN-RELATED"/>
    <property type="match status" value="1"/>
</dbReference>
<sequence length="463" mass="52563">MQAEEKEERPQCHACVLAGTKCPGYEKRWKFMDENSRLLSIYRKKNYVLEEILREADTSLNCTHPSPYSDFPTLSEPAARRIFRVDIFRSISSPEDGNASFLAQILKDPRFQSLLPLRSNGNFFAFIPSHIGRNLALDDAISCLSSIYKDTFATSSKPSEITFRRYARSLNSLRVCLEEPLVRLQSETICASLILQCCELTLNTDEGQWSNLLRGSKLLIQESGPSRFKTSFERGMLESQRHLFIAQDINACEKCFLSRPEWRQLTGSLATTGAQIPRSCGLLQTRFTDILMDVPDLFYSVIKLSEQEKARCIDMTVIKTRALRVLRQVVTMQGTIQNWYDDDFEPVLRKASGEFQDDFDNDGCHRGYPNVFLAVLDCTSNSILLHVEALLSKLATLFPRETQLLKPDTPIGCAVARQAIVHSAFVYVKKSSKVAWKPLEFGLKQLQTLDDVINHIFESGLSK</sequence>
<evidence type="ECO:0000313" key="2">
    <source>
        <dbReference type="Proteomes" id="UP000027920"/>
    </source>
</evidence>
<dbReference type="EMBL" id="AMGV01000019">
    <property type="protein sequence ID" value="KEF52117.1"/>
    <property type="molecule type" value="Genomic_DNA"/>
</dbReference>
<dbReference type="InterPro" id="IPR053178">
    <property type="entry name" value="Osmoadaptation_assoc"/>
</dbReference>
<evidence type="ECO:0000313" key="1">
    <source>
        <dbReference type="EMBL" id="KEF52117.1"/>
    </source>
</evidence>
<dbReference type="GeneID" id="25286640"/>
<accession>A0A072NXF9</accession>
<dbReference type="AlphaFoldDB" id="A0A072NXF9"/>